<dbReference type="Gene3D" id="3.30.200.20">
    <property type="entry name" value="Phosphorylase Kinase, domain 1"/>
    <property type="match status" value="1"/>
</dbReference>
<dbReference type="SUPFAM" id="SSF56112">
    <property type="entry name" value="Protein kinase-like (PK-like)"/>
    <property type="match status" value="1"/>
</dbReference>
<dbReference type="RefSeq" id="WP_039286260.1">
    <property type="nucleotide sequence ID" value="NZ_JTDI01000005.1"/>
</dbReference>
<dbReference type="InterPro" id="IPR041726">
    <property type="entry name" value="ACAD10_11_N"/>
</dbReference>
<proteinExistence type="predicted"/>
<accession>A0A0B1ZLH5</accession>
<evidence type="ECO:0000259" key="1">
    <source>
        <dbReference type="Pfam" id="PF01636"/>
    </source>
</evidence>
<evidence type="ECO:0000313" key="2">
    <source>
        <dbReference type="EMBL" id="KHK90174.1"/>
    </source>
</evidence>
<dbReference type="InterPro" id="IPR011009">
    <property type="entry name" value="Kinase-like_dom_sf"/>
</dbReference>
<dbReference type="PANTHER" id="PTHR21310:SF40">
    <property type="entry name" value="AMINOGLYCOSIDE PHOSPHOTRANSFERASE DOMAIN-CONTAINING PROTEIN-RELATED"/>
    <property type="match status" value="1"/>
</dbReference>
<dbReference type="PANTHER" id="PTHR21310">
    <property type="entry name" value="AMINOGLYCOSIDE PHOSPHOTRANSFERASE-RELATED-RELATED"/>
    <property type="match status" value="1"/>
</dbReference>
<dbReference type="Gene3D" id="3.90.1200.10">
    <property type="match status" value="1"/>
</dbReference>
<dbReference type="EMBL" id="JTDI01000005">
    <property type="protein sequence ID" value="KHK90174.1"/>
    <property type="molecule type" value="Genomic_DNA"/>
</dbReference>
<name>A0A0B1ZLH5_9SPHN</name>
<dbReference type="Pfam" id="PF01636">
    <property type="entry name" value="APH"/>
    <property type="match status" value="1"/>
</dbReference>
<feature type="domain" description="Aminoglycoside phosphotransferase" evidence="1">
    <location>
        <begin position="25"/>
        <end position="245"/>
    </location>
</feature>
<dbReference type="InterPro" id="IPR051678">
    <property type="entry name" value="AGP_Transferase"/>
</dbReference>
<gene>
    <name evidence="2" type="ORF">LK12_16010</name>
</gene>
<dbReference type="Proteomes" id="UP000031057">
    <property type="component" value="Unassembled WGS sequence"/>
</dbReference>
<dbReference type="CDD" id="cd05154">
    <property type="entry name" value="ACAD10_11_N-like"/>
    <property type="match status" value="1"/>
</dbReference>
<evidence type="ECO:0000313" key="3">
    <source>
        <dbReference type="Proteomes" id="UP000031057"/>
    </source>
</evidence>
<organism evidence="2 3">
    <name type="scientific">Novosphingobium malaysiense</name>
    <dbReference type="NCBI Taxonomy" id="1348853"/>
    <lineage>
        <taxon>Bacteria</taxon>
        <taxon>Pseudomonadati</taxon>
        <taxon>Pseudomonadota</taxon>
        <taxon>Alphaproteobacteria</taxon>
        <taxon>Sphingomonadales</taxon>
        <taxon>Sphingomonadaceae</taxon>
        <taxon>Novosphingobium</taxon>
    </lineage>
</organism>
<comment type="caution">
    <text evidence="2">The sequence shown here is derived from an EMBL/GenBank/DDBJ whole genome shotgun (WGS) entry which is preliminary data.</text>
</comment>
<sequence length="327" mass="35405">MKRNTGIIARALREALGGGDAVTGVSPLTTGFSNETYLVEGADLILRLPPAAGAMLDGHDVIAQARIYEALARQPVGPPVPAVVHVEEEAERIGEPFFVMARVPGESVNDIAMQDWFTGASDAARRQMSIDWVSAFAALARLPVLDVLGAPVSPEDDLRKWQRFAEAAQCPRLAQAIGRLLQSAAPLSGPPAVVHGDTKLSNLMWQDFRISAVLDWEMSLNGEPLSDLGYMLYLFESDYHEATRAPRLPGMIGRAEAIACWEAASGRSADGVFWHEIAQIAKITAIIAEGCNMFDTGRSSDPKLAYFKANLDHYLDVLDRMLVGGGY</sequence>
<dbReference type="STRING" id="1348853.LK12_16010"/>
<protein>
    <recommendedName>
        <fullName evidence="1">Aminoglycoside phosphotransferase domain-containing protein</fullName>
    </recommendedName>
</protein>
<keyword evidence="3" id="KW-1185">Reference proteome</keyword>
<reference evidence="2 3" key="1">
    <citation type="submission" date="2014-10" db="EMBL/GenBank/DDBJ databases">
        <title>Genome sequence of Novosphingobium malaysiense MUSC 273(T).</title>
        <authorList>
            <person name="Lee L.-H."/>
        </authorList>
    </citation>
    <scope>NUCLEOTIDE SEQUENCE [LARGE SCALE GENOMIC DNA]</scope>
    <source>
        <strain evidence="2 3">MUSC 273</strain>
    </source>
</reference>
<dbReference type="InterPro" id="IPR002575">
    <property type="entry name" value="Aminoglycoside_PTrfase"/>
</dbReference>
<dbReference type="AlphaFoldDB" id="A0A0B1ZLH5"/>